<reference evidence="1" key="1">
    <citation type="journal article" date="2016" name="Genome Announc.">
        <title>Draft genomes of two strains of Paenibacillus glucanolyticus with capability to degrade lignocellulose.</title>
        <authorList>
            <person name="Mathews S.L."/>
            <person name="Pawlak J."/>
            <person name="Grunden A.M."/>
        </authorList>
    </citation>
    <scope>NUCLEOTIDE SEQUENCE [LARGE SCALE GENOMIC DNA]</scope>
    <source>
        <strain evidence="1">SLM1</strain>
    </source>
</reference>
<gene>
    <name evidence="1" type="ORF">AWU65_03180</name>
</gene>
<dbReference type="EMBL" id="LWMH01000001">
    <property type="protein sequence ID" value="KZS44998.1"/>
    <property type="molecule type" value="Genomic_DNA"/>
</dbReference>
<proteinExistence type="predicted"/>
<dbReference type="AlphaFoldDB" id="A0A163GJ18"/>
<evidence type="ECO:0000313" key="2">
    <source>
        <dbReference type="Proteomes" id="UP000076796"/>
    </source>
</evidence>
<organism evidence="1 2">
    <name type="scientific">Paenibacillus glucanolyticus</name>
    <dbReference type="NCBI Taxonomy" id="59843"/>
    <lineage>
        <taxon>Bacteria</taxon>
        <taxon>Bacillati</taxon>
        <taxon>Bacillota</taxon>
        <taxon>Bacilli</taxon>
        <taxon>Bacillales</taxon>
        <taxon>Paenibacillaceae</taxon>
        <taxon>Paenibacillus</taxon>
    </lineage>
</organism>
<dbReference type="RefSeq" id="WP_063477502.1">
    <property type="nucleotide sequence ID" value="NZ_JBCMWP010000019.1"/>
</dbReference>
<keyword evidence="2" id="KW-1185">Reference proteome</keyword>
<dbReference type="OrthoDB" id="2680459at2"/>
<comment type="caution">
    <text evidence="1">The sequence shown here is derived from an EMBL/GenBank/DDBJ whole genome shotgun (WGS) entry which is preliminary data.</text>
</comment>
<accession>A0A163GJ18</accession>
<protein>
    <submittedName>
        <fullName evidence="1">Uncharacterized protein</fullName>
    </submittedName>
</protein>
<sequence>MENPNQLFSIKKPCNNCPFLIENDLNLKPGRLEEIIRKLHDNIPFHCHKTIDYSKESIEDQVENASYCGGSMVYLKKCNNTNVPMRLGQLLGYLNPDELRGEEIVIEPLGLDVYVRPKQNDQGND</sequence>
<name>A0A163GJ18_9BACL</name>
<evidence type="ECO:0000313" key="1">
    <source>
        <dbReference type="EMBL" id="KZS44998.1"/>
    </source>
</evidence>
<dbReference type="Proteomes" id="UP000076796">
    <property type="component" value="Unassembled WGS sequence"/>
</dbReference>